<dbReference type="InterPro" id="IPR052035">
    <property type="entry name" value="ZnF_BED_domain_contain"/>
</dbReference>
<evidence type="ECO:0000259" key="8">
    <source>
        <dbReference type="Pfam" id="PF10683"/>
    </source>
</evidence>
<keyword evidence="4" id="KW-0862">Zinc</keyword>
<evidence type="ECO:0000256" key="1">
    <source>
        <dbReference type="ARBA" id="ARBA00004123"/>
    </source>
</evidence>
<name>A0A814KW41_9BILA</name>
<accession>A0A814KW41</accession>
<evidence type="ECO:0000313" key="9">
    <source>
        <dbReference type="EMBL" id="CAF1055037.1"/>
    </source>
</evidence>
<dbReference type="AlphaFoldDB" id="A0A814KW41"/>
<evidence type="ECO:0000259" key="7">
    <source>
        <dbReference type="Pfam" id="PF05699"/>
    </source>
</evidence>
<dbReference type="GO" id="GO:0008270">
    <property type="term" value="F:zinc ion binding"/>
    <property type="evidence" value="ECO:0007669"/>
    <property type="project" value="UniProtKB-KW"/>
</dbReference>
<dbReference type="PANTHER" id="PTHR46481:SF10">
    <property type="entry name" value="ZINC FINGER BED DOMAIN-CONTAINING PROTEIN 39"/>
    <property type="match status" value="1"/>
</dbReference>
<dbReference type="Gene3D" id="1.10.10.1070">
    <property type="entry name" value="Zinc finger, BED domain-containing"/>
    <property type="match status" value="1"/>
</dbReference>
<dbReference type="InterPro" id="IPR018473">
    <property type="entry name" value="Hermes_transposase_DNA-db"/>
</dbReference>
<dbReference type="Pfam" id="PF10683">
    <property type="entry name" value="DBD_Tnp_Hermes"/>
    <property type="match status" value="1"/>
</dbReference>
<dbReference type="Pfam" id="PF05699">
    <property type="entry name" value="Dimer_Tnp_hAT"/>
    <property type="match status" value="1"/>
</dbReference>
<evidence type="ECO:0000256" key="4">
    <source>
        <dbReference type="ARBA" id="ARBA00022833"/>
    </source>
</evidence>
<dbReference type="PANTHER" id="PTHR46481">
    <property type="entry name" value="ZINC FINGER BED DOMAIN-CONTAINING PROTEIN 4"/>
    <property type="match status" value="1"/>
</dbReference>
<keyword evidence="3" id="KW-0863">Zinc-finger</keyword>
<feature type="compositionally biased region" description="Basic and acidic residues" evidence="6">
    <location>
        <begin position="655"/>
        <end position="669"/>
    </location>
</feature>
<dbReference type="EMBL" id="CAJOAZ010005489">
    <property type="protein sequence ID" value="CAF4102107.1"/>
    <property type="molecule type" value="Genomic_DNA"/>
</dbReference>
<feature type="compositionally biased region" description="Polar residues" evidence="6">
    <location>
        <begin position="342"/>
        <end position="359"/>
    </location>
</feature>
<dbReference type="InterPro" id="IPR012337">
    <property type="entry name" value="RNaseH-like_sf"/>
</dbReference>
<dbReference type="GO" id="GO:0046983">
    <property type="term" value="F:protein dimerization activity"/>
    <property type="evidence" value="ECO:0007669"/>
    <property type="project" value="InterPro"/>
</dbReference>
<evidence type="ECO:0000256" key="6">
    <source>
        <dbReference type="SAM" id="MobiDB-lite"/>
    </source>
</evidence>
<dbReference type="SUPFAM" id="SSF140996">
    <property type="entry name" value="Hermes dimerisation domain"/>
    <property type="match status" value="1"/>
</dbReference>
<dbReference type="Proteomes" id="UP000663845">
    <property type="component" value="Unassembled WGS sequence"/>
</dbReference>
<feature type="region of interest" description="Disordered" evidence="6">
    <location>
        <begin position="648"/>
        <end position="669"/>
    </location>
</feature>
<comment type="subcellular location">
    <subcellularLocation>
        <location evidence="1">Nucleus</location>
    </subcellularLocation>
</comment>
<dbReference type="GO" id="GO:0005634">
    <property type="term" value="C:nucleus"/>
    <property type="evidence" value="ECO:0007669"/>
    <property type="project" value="UniProtKB-SubCell"/>
</dbReference>
<feature type="domain" description="HAT C-terminal dimerisation" evidence="7">
    <location>
        <begin position="676"/>
        <end position="755"/>
    </location>
</feature>
<sequence>MSSSIINSQFLPTSSSNTPEYSTDKIRFRLQNDKSNYKVIENEVRTFKSTCWKFFGFPARKNEVDEYQRIPGFVSCRQCFKTYTYTSTTGTRQLNSHSCVTLAPTESQSSITISTTKQLTLGNISKNLKQIKLDEKEKTNFKTLISKWICEDLRSFSVVEDDGLRNVFQELISLGAKYGNFDVMNIVRGGDTISRYTHSLADDYRFKLKEMLKEPFENEAVCISPDMWSDRHKQLSYLGVSCSFVDADYNYKLVDLSCRPYYETDHSGDNILLAIQKILEDFDLNDLLRLNFMIDRGPNLVKALKPYRPLNCYGHRLNNVLKLSFFQTNKKKKKEIPGVQGSVAQSNKKQNDSDLSTSSGEDDVEIVLPIVKRRKKPNVKAVAGQSIPLDPRKLQLKDMEPSAQKVIETVVNCKKLVKYIKKAGLNKDIQSAGGVALQQSTVVRWLSMIQLLESILASFKQTKSVLATRKQQAKLAVIDKKVVEGLIRLLKPFKKTLKLVQTGNSPSLYMVLICTLNLRKTLSSFKNLISSTSSVDNNNIHNVNSSDDDDNEDIIESEGLRIIRERIVELFDSMFQLDVRHVVATMLHPKYRQLRGCSQGERNQACEYIREEMNKIIQSDRSDDPCTTEPIKKKQKIEKSILEQYEDITENESDLSDRQDGIDSSITDHKPTKADELSKYLEMYIDKTKLSQNPLEFWKEHRTTYPILARVARKIHCIPATSAAVERQFSGAGIVLNERRTNLDPEHLDNILFIRAMEKMK</sequence>
<evidence type="ECO:0000313" key="10">
    <source>
        <dbReference type="EMBL" id="CAF4102107.1"/>
    </source>
</evidence>
<feature type="region of interest" description="Disordered" evidence="6">
    <location>
        <begin position="336"/>
        <end position="360"/>
    </location>
</feature>
<protein>
    <recommendedName>
        <fullName evidence="12">Transposase</fullName>
    </recommendedName>
</protein>
<dbReference type="SUPFAM" id="SSF53098">
    <property type="entry name" value="Ribonuclease H-like"/>
    <property type="match status" value="1"/>
</dbReference>
<reference evidence="9" key="1">
    <citation type="submission" date="2021-02" db="EMBL/GenBank/DDBJ databases">
        <authorList>
            <person name="Nowell W R."/>
        </authorList>
    </citation>
    <scope>NUCLEOTIDE SEQUENCE</scope>
</reference>
<feature type="domain" description="Hermes trasposase DNA-binding" evidence="8">
    <location>
        <begin position="126"/>
        <end position="180"/>
    </location>
</feature>
<proteinExistence type="predicted"/>
<evidence type="ECO:0000256" key="2">
    <source>
        <dbReference type="ARBA" id="ARBA00022723"/>
    </source>
</evidence>
<evidence type="ECO:0000256" key="3">
    <source>
        <dbReference type="ARBA" id="ARBA00022771"/>
    </source>
</evidence>
<evidence type="ECO:0008006" key="12">
    <source>
        <dbReference type="Google" id="ProtNLM"/>
    </source>
</evidence>
<evidence type="ECO:0000313" key="11">
    <source>
        <dbReference type="Proteomes" id="UP000663845"/>
    </source>
</evidence>
<dbReference type="InterPro" id="IPR008906">
    <property type="entry name" value="HATC_C_dom"/>
</dbReference>
<dbReference type="Proteomes" id="UP000663844">
    <property type="component" value="Unassembled WGS sequence"/>
</dbReference>
<keyword evidence="2" id="KW-0479">Metal-binding</keyword>
<keyword evidence="5" id="KW-0539">Nucleus</keyword>
<comment type="caution">
    <text evidence="9">The sequence shown here is derived from an EMBL/GenBank/DDBJ whole genome shotgun (WGS) entry which is preliminary data.</text>
</comment>
<evidence type="ECO:0000256" key="5">
    <source>
        <dbReference type="ARBA" id="ARBA00023242"/>
    </source>
</evidence>
<gene>
    <name evidence="9" type="ORF">JYZ213_LOCUS18897</name>
    <name evidence="10" type="ORF">OXD698_LOCUS35471</name>
</gene>
<dbReference type="EMBL" id="CAJNOG010000187">
    <property type="protein sequence ID" value="CAF1055037.1"/>
    <property type="molecule type" value="Genomic_DNA"/>
</dbReference>
<organism evidence="9 11">
    <name type="scientific">Adineta steineri</name>
    <dbReference type="NCBI Taxonomy" id="433720"/>
    <lineage>
        <taxon>Eukaryota</taxon>
        <taxon>Metazoa</taxon>
        <taxon>Spiralia</taxon>
        <taxon>Gnathifera</taxon>
        <taxon>Rotifera</taxon>
        <taxon>Eurotatoria</taxon>
        <taxon>Bdelloidea</taxon>
        <taxon>Adinetida</taxon>
        <taxon>Adinetidae</taxon>
        <taxon>Adineta</taxon>
    </lineage>
</organism>